<keyword evidence="1" id="KW-0812">Transmembrane</keyword>
<evidence type="ECO:0000313" key="2">
    <source>
        <dbReference type="EMBL" id="GKX31428.1"/>
    </source>
</evidence>
<keyword evidence="1" id="KW-1133">Transmembrane helix</keyword>
<feature type="transmembrane region" description="Helical" evidence="1">
    <location>
        <begin position="176"/>
        <end position="196"/>
    </location>
</feature>
<feature type="transmembrane region" description="Helical" evidence="1">
    <location>
        <begin position="37"/>
        <end position="57"/>
    </location>
</feature>
<name>A0A9W6DHG3_9FIRM</name>
<feature type="transmembrane region" description="Helical" evidence="1">
    <location>
        <begin position="84"/>
        <end position="105"/>
    </location>
</feature>
<feature type="transmembrane region" description="Helical" evidence="1">
    <location>
        <begin position="12"/>
        <end position="31"/>
    </location>
</feature>
<feature type="transmembrane region" description="Helical" evidence="1">
    <location>
        <begin position="117"/>
        <end position="139"/>
    </location>
</feature>
<evidence type="ECO:0000256" key="1">
    <source>
        <dbReference type="SAM" id="Phobius"/>
    </source>
</evidence>
<accession>A0A9W6DHG3</accession>
<sequence length="208" mass="24166">MKKLILSNIRDSSIIYIIFFIIANNIIYLLFNNVSHIYILSYSITLSYSYIYFSTFLPKRDRLDSALLLQRSLPVEVDEIIRSWYLTIYIINLLIYITNIVFIIIAKKNDINNINNLLLLLLAYLISIINFNVVGPSIIKTFSTVAKVLSIVLIFTCYIVILFSTCYFYDKLTLDIIIVLDIILLIVAYITNKISVKKACEKLFVKFE</sequence>
<dbReference type="Proteomes" id="UP001144256">
    <property type="component" value="Unassembled WGS sequence"/>
</dbReference>
<evidence type="ECO:0000313" key="3">
    <source>
        <dbReference type="Proteomes" id="UP001144256"/>
    </source>
</evidence>
<feature type="transmembrane region" description="Helical" evidence="1">
    <location>
        <begin position="151"/>
        <end position="170"/>
    </location>
</feature>
<comment type="caution">
    <text evidence="2">The sequence shown here is derived from an EMBL/GenBank/DDBJ whole genome shotgun (WGS) entry which is preliminary data.</text>
</comment>
<keyword evidence="1" id="KW-0472">Membrane</keyword>
<dbReference type="AlphaFoldDB" id="A0A9W6DHG3"/>
<organism evidence="2 3">
    <name type="scientific">Vallitalea longa</name>
    <dbReference type="NCBI Taxonomy" id="2936439"/>
    <lineage>
        <taxon>Bacteria</taxon>
        <taxon>Bacillati</taxon>
        <taxon>Bacillota</taxon>
        <taxon>Clostridia</taxon>
        <taxon>Lachnospirales</taxon>
        <taxon>Vallitaleaceae</taxon>
        <taxon>Vallitalea</taxon>
    </lineage>
</organism>
<keyword evidence="3" id="KW-1185">Reference proteome</keyword>
<dbReference type="EMBL" id="BRLB01000017">
    <property type="protein sequence ID" value="GKX31428.1"/>
    <property type="molecule type" value="Genomic_DNA"/>
</dbReference>
<gene>
    <name evidence="2" type="ORF">SH1V18_39080</name>
</gene>
<reference evidence="2" key="1">
    <citation type="submission" date="2022-06" db="EMBL/GenBank/DDBJ databases">
        <title>Vallitalea longa sp. nov., an anaerobic bacterium isolated from marine sediment.</title>
        <authorList>
            <person name="Hirano S."/>
            <person name="Terahara T."/>
            <person name="Mori K."/>
            <person name="Hamada M."/>
            <person name="Matsumoto R."/>
            <person name="Kobayashi T."/>
        </authorList>
    </citation>
    <scope>NUCLEOTIDE SEQUENCE</scope>
    <source>
        <strain evidence="2">SH18-1</strain>
    </source>
</reference>
<protein>
    <submittedName>
        <fullName evidence="2">Uncharacterized protein</fullName>
    </submittedName>
</protein>
<proteinExistence type="predicted"/>